<dbReference type="Proteomes" id="UP000712281">
    <property type="component" value="Unassembled WGS sequence"/>
</dbReference>
<evidence type="ECO:0000256" key="1">
    <source>
        <dbReference type="SAM" id="MobiDB-lite"/>
    </source>
</evidence>
<evidence type="ECO:0000313" key="3">
    <source>
        <dbReference type="Proteomes" id="UP000712281"/>
    </source>
</evidence>
<dbReference type="EMBL" id="QGKW02000717">
    <property type="protein sequence ID" value="KAF2599573.1"/>
    <property type="molecule type" value="Genomic_DNA"/>
</dbReference>
<name>A0A8S9L1W6_BRACR</name>
<gene>
    <name evidence="2" type="ORF">F2Q68_00010996</name>
</gene>
<accession>A0A8S9L1W6</accession>
<dbReference type="AlphaFoldDB" id="A0A8S9L1W6"/>
<organism evidence="2 3">
    <name type="scientific">Brassica cretica</name>
    <name type="common">Mustard</name>
    <dbReference type="NCBI Taxonomy" id="69181"/>
    <lineage>
        <taxon>Eukaryota</taxon>
        <taxon>Viridiplantae</taxon>
        <taxon>Streptophyta</taxon>
        <taxon>Embryophyta</taxon>
        <taxon>Tracheophyta</taxon>
        <taxon>Spermatophyta</taxon>
        <taxon>Magnoliopsida</taxon>
        <taxon>eudicotyledons</taxon>
        <taxon>Gunneridae</taxon>
        <taxon>Pentapetalae</taxon>
        <taxon>rosids</taxon>
        <taxon>malvids</taxon>
        <taxon>Brassicales</taxon>
        <taxon>Brassicaceae</taxon>
        <taxon>Brassiceae</taxon>
        <taxon>Brassica</taxon>
    </lineage>
</organism>
<sequence length="252" mass="28200">MSPDDTPADGNRPSAFVTLVPDAPVALNQSVPEMLQAIMARFIQQEEINKATSDRLAALAAALGTLDGENDRAETARRSTPSAMANPEDDLRQSLNQKLGKTIESFTPTDISTRTIGSSGTLMEIDGAPPRISHSIRKLNVSDARHVIDAKRKDPLHRQDELAREQLSNSQPDCIEMTDLCIKLNSNIPVLREKLKRCKTDRSETEPEPIAPYQRKTQDLRAKRRHKFRQPHHLNPLKLWSSESLPELAIEF</sequence>
<protein>
    <submittedName>
        <fullName evidence="2">Uncharacterized protein</fullName>
    </submittedName>
</protein>
<evidence type="ECO:0000313" key="2">
    <source>
        <dbReference type="EMBL" id="KAF2599573.1"/>
    </source>
</evidence>
<feature type="region of interest" description="Disordered" evidence="1">
    <location>
        <begin position="200"/>
        <end position="228"/>
    </location>
</feature>
<reference evidence="2" key="1">
    <citation type="submission" date="2019-12" db="EMBL/GenBank/DDBJ databases">
        <title>Genome sequencing and annotation of Brassica cretica.</title>
        <authorList>
            <person name="Studholme D.J."/>
            <person name="Sarris P.F."/>
        </authorList>
    </citation>
    <scope>NUCLEOTIDE SEQUENCE</scope>
    <source>
        <strain evidence="2">PFS-001/15</strain>
        <tissue evidence="2">Leaf</tissue>
    </source>
</reference>
<comment type="caution">
    <text evidence="2">The sequence shown here is derived from an EMBL/GenBank/DDBJ whole genome shotgun (WGS) entry which is preliminary data.</text>
</comment>
<proteinExistence type="predicted"/>
<feature type="region of interest" description="Disordered" evidence="1">
    <location>
        <begin position="70"/>
        <end position="89"/>
    </location>
</feature>